<dbReference type="SUPFAM" id="SSF46894">
    <property type="entry name" value="C-terminal effector domain of the bipartite response regulators"/>
    <property type="match status" value="1"/>
</dbReference>
<gene>
    <name evidence="4" type="ORF">KC685_04880</name>
</gene>
<keyword evidence="1 2" id="KW-0238">DNA-binding</keyword>
<evidence type="ECO:0000256" key="1">
    <source>
        <dbReference type="ARBA" id="ARBA00023125"/>
    </source>
</evidence>
<evidence type="ECO:0000259" key="3">
    <source>
        <dbReference type="PROSITE" id="PS51755"/>
    </source>
</evidence>
<comment type="caution">
    <text evidence="4">The sequence shown here is derived from an EMBL/GenBank/DDBJ whole genome shotgun (WGS) entry which is preliminary data.</text>
</comment>
<dbReference type="InterPro" id="IPR001867">
    <property type="entry name" value="OmpR/PhoB-type_DNA-bd"/>
</dbReference>
<dbReference type="GO" id="GO:0003677">
    <property type="term" value="F:DNA binding"/>
    <property type="evidence" value="ECO:0007669"/>
    <property type="project" value="UniProtKB-UniRule"/>
</dbReference>
<protein>
    <submittedName>
        <fullName evidence="4">Helix-turn-helix domain-containing protein</fullName>
    </submittedName>
</protein>
<feature type="domain" description="OmpR/PhoB-type" evidence="3">
    <location>
        <begin position="292"/>
        <end position="395"/>
    </location>
</feature>
<name>A0A955KXK2_9BACT</name>
<evidence type="ECO:0000256" key="2">
    <source>
        <dbReference type="PROSITE-ProRule" id="PRU01091"/>
    </source>
</evidence>
<evidence type="ECO:0000313" key="4">
    <source>
        <dbReference type="EMBL" id="MCA9377223.1"/>
    </source>
</evidence>
<accession>A0A955KXK2</accession>
<dbReference type="GO" id="GO:0000160">
    <property type="term" value="P:phosphorelay signal transduction system"/>
    <property type="evidence" value="ECO:0007669"/>
    <property type="project" value="InterPro"/>
</dbReference>
<organism evidence="4 5">
    <name type="scientific">Candidatus Dojkabacteria bacterium</name>
    <dbReference type="NCBI Taxonomy" id="2099670"/>
    <lineage>
        <taxon>Bacteria</taxon>
        <taxon>Candidatus Dojkabacteria</taxon>
    </lineage>
</organism>
<evidence type="ECO:0000313" key="5">
    <source>
        <dbReference type="Proteomes" id="UP000741282"/>
    </source>
</evidence>
<dbReference type="SMART" id="SM00862">
    <property type="entry name" value="Trans_reg_C"/>
    <property type="match status" value="1"/>
</dbReference>
<dbReference type="Pfam" id="PF00486">
    <property type="entry name" value="Trans_reg_C"/>
    <property type="match status" value="1"/>
</dbReference>
<proteinExistence type="predicted"/>
<dbReference type="Proteomes" id="UP000741282">
    <property type="component" value="Unassembled WGS sequence"/>
</dbReference>
<dbReference type="PROSITE" id="PS51755">
    <property type="entry name" value="OMPR_PHOB"/>
    <property type="match status" value="1"/>
</dbReference>
<dbReference type="InterPro" id="IPR036388">
    <property type="entry name" value="WH-like_DNA-bd_sf"/>
</dbReference>
<dbReference type="AlphaFoldDB" id="A0A955KXK2"/>
<dbReference type="EMBL" id="JAGQLN010000028">
    <property type="protein sequence ID" value="MCA9377223.1"/>
    <property type="molecule type" value="Genomic_DNA"/>
</dbReference>
<dbReference type="InterPro" id="IPR016032">
    <property type="entry name" value="Sig_transdc_resp-reg_C-effctor"/>
</dbReference>
<reference evidence="4" key="2">
    <citation type="journal article" date="2021" name="Microbiome">
        <title>Successional dynamics and alternative stable states in a saline activated sludge microbial community over 9 years.</title>
        <authorList>
            <person name="Wang Y."/>
            <person name="Ye J."/>
            <person name="Ju F."/>
            <person name="Liu L."/>
            <person name="Boyd J.A."/>
            <person name="Deng Y."/>
            <person name="Parks D.H."/>
            <person name="Jiang X."/>
            <person name="Yin X."/>
            <person name="Woodcroft B.J."/>
            <person name="Tyson G.W."/>
            <person name="Hugenholtz P."/>
            <person name="Polz M.F."/>
            <person name="Zhang T."/>
        </authorList>
    </citation>
    <scope>NUCLEOTIDE SEQUENCE</scope>
    <source>
        <strain evidence="4">HKST-UBA17</strain>
    </source>
</reference>
<feature type="DNA-binding region" description="OmpR/PhoB-type" evidence="2">
    <location>
        <begin position="292"/>
        <end position="395"/>
    </location>
</feature>
<dbReference type="GO" id="GO:0006355">
    <property type="term" value="P:regulation of DNA-templated transcription"/>
    <property type="evidence" value="ECO:0007669"/>
    <property type="project" value="InterPro"/>
</dbReference>
<dbReference type="Gene3D" id="1.10.10.10">
    <property type="entry name" value="Winged helix-like DNA-binding domain superfamily/Winged helix DNA-binding domain"/>
    <property type="match status" value="1"/>
</dbReference>
<reference evidence="4" key="1">
    <citation type="submission" date="2020-04" db="EMBL/GenBank/DDBJ databases">
        <authorList>
            <person name="Zhang T."/>
        </authorList>
    </citation>
    <scope>NUCLEOTIDE SEQUENCE</scope>
    <source>
        <strain evidence="4">HKST-UBA17</strain>
    </source>
</reference>
<sequence>MENYHYPLPKEKLMKRYAPIFNGFKLNNNILLVSLPLSGRGAFLKGVVENKDQSLLRQMTDLEEFELLFSSGYDGSDQFGYLNSLITPFLKRMPRSEKNSLLIAITAKETDLALQIIEDYIKNSGKTYILFIMGLDKNISDNPDLLGVIERFYLHGWFSNKKIILICPIINPSLLFNDAFKNLQKSIFQDVQYLPSLDKEELDYVRKRFELTEGITISDDLHIFAQNLCSGHYSIYKYIVKSLHNKPSWIGRSVDDFLKEFPEVRNISGVVSKELKLIELLPKEDRTYIYEQLCLSVGEQSILKSKYIAEPDIDMHLIDMTPLERVIFDALVENMHQAITKEEIAKIVWGEKWVDNYSEWALDKQISRLRKKLSDYGYDLEVIRNRGVVLYLRGERKYGKSF</sequence>